<name>A0ABV7ACV2_9RHOB</name>
<evidence type="ECO:0000313" key="9">
    <source>
        <dbReference type="Proteomes" id="UP001595443"/>
    </source>
</evidence>
<accession>A0ABV7ACV2</accession>
<dbReference type="RefSeq" id="WP_377831680.1">
    <property type="nucleotide sequence ID" value="NZ_JBHRSK010000003.1"/>
</dbReference>
<dbReference type="InterPro" id="IPR037185">
    <property type="entry name" value="EmrE-like"/>
</dbReference>
<comment type="caution">
    <text evidence="8">The sequence shown here is derived from an EMBL/GenBank/DDBJ whole genome shotgun (WGS) entry which is preliminary data.</text>
</comment>
<organism evidence="8 9">
    <name type="scientific">Acidimangrovimonas pyrenivorans</name>
    <dbReference type="NCBI Taxonomy" id="2030798"/>
    <lineage>
        <taxon>Bacteria</taxon>
        <taxon>Pseudomonadati</taxon>
        <taxon>Pseudomonadota</taxon>
        <taxon>Alphaproteobacteria</taxon>
        <taxon>Rhodobacterales</taxon>
        <taxon>Paracoccaceae</taxon>
        <taxon>Acidimangrovimonas</taxon>
    </lineage>
</organism>
<feature type="transmembrane region" description="Helical" evidence="6">
    <location>
        <begin position="74"/>
        <end position="94"/>
    </location>
</feature>
<dbReference type="PANTHER" id="PTHR22911:SF6">
    <property type="entry name" value="SOLUTE CARRIER FAMILY 35 MEMBER G1"/>
    <property type="match status" value="1"/>
</dbReference>
<feature type="transmembrane region" description="Helical" evidence="6">
    <location>
        <begin position="130"/>
        <end position="149"/>
    </location>
</feature>
<evidence type="ECO:0000256" key="5">
    <source>
        <dbReference type="ARBA" id="ARBA00023136"/>
    </source>
</evidence>
<evidence type="ECO:0000256" key="6">
    <source>
        <dbReference type="SAM" id="Phobius"/>
    </source>
</evidence>
<evidence type="ECO:0000313" key="8">
    <source>
        <dbReference type="EMBL" id="MFC2967052.1"/>
    </source>
</evidence>
<feature type="transmembrane region" description="Helical" evidence="6">
    <location>
        <begin position="271"/>
        <end position="288"/>
    </location>
</feature>
<keyword evidence="4 6" id="KW-1133">Transmembrane helix</keyword>
<dbReference type="Pfam" id="PF00892">
    <property type="entry name" value="EamA"/>
    <property type="match status" value="1"/>
</dbReference>
<dbReference type="Proteomes" id="UP001595443">
    <property type="component" value="Unassembled WGS sequence"/>
</dbReference>
<dbReference type="PANTHER" id="PTHR22911">
    <property type="entry name" value="ACYL-MALONYL CONDENSING ENZYME-RELATED"/>
    <property type="match status" value="1"/>
</dbReference>
<protein>
    <submittedName>
        <fullName evidence="8">DMT family transporter</fullName>
    </submittedName>
</protein>
<feature type="transmembrane region" description="Helical" evidence="6">
    <location>
        <begin position="185"/>
        <end position="205"/>
    </location>
</feature>
<feature type="transmembrane region" description="Helical" evidence="6">
    <location>
        <begin position="106"/>
        <end position="123"/>
    </location>
</feature>
<sequence length="301" mass="30395">MAEAAARRTALPSAIALRLFAAAMVAAMSALVHGLGGRVELGQVIFWRSAVALLPIGLYAAWRGGFSALATRRPGLHVARGVLGALAMGCYFFALTRLSVANAQALSFLAPLFSLPLAALLLGERLGRRVLLAALLGFGGILAMLWHALSLPGGGALAGVLAGLGFAAVMGVLRVHIRAMTVTEPAVAIVFWFALATTLLGLATAPFGWSVPAARDMAALVGTGLVGGIGAIAMTESAARAPVALLAPFDYSALGWALLIDAAIFGTVPGANGGIGLAAITMAGLLVAQRRGRAQTPGGEG</sequence>
<feature type="transmembrane region" description="Helical" evidence="6">
    <location>
        <begin position="155"/>
        <end position="173"/>
    </location>
</feature>
<evidence type="ECO:0000256" key="3">
    <source>
        <dbReference type="ARBA" id="ARBA00022692"/>
    </source>
</evidence>
<keyword evidence="9" id="KW-1185">Reference proteome</keyword>
<dbReference type="SUPFAM" id="SSF103481">
    <property type="entry name" value="Multidrug resistance efflux transporter EmrE"/>
    <property type="match status" value="2"/>
</dbReference>
<keyword evidence="3 6" id="KW-0812">Transmembrane</keyword>
<evidence type="ECO:0000256" key="1">
    <source>
        <dbReference type="ARBA" id="ARBA00004141"/>
    </source>
</evidence>
<evidence type="ECO:0000256" key="4">
    <source>
        <dbReference type="ARBA" id="ARBA00022989"/>
    </source>
</evidence>
<proteinExistence type="inferred from homology"/>
<feature type="transmembrane region" description="Helical" evidence="6">
    <location>
        <begin position="242"/>
        <end position="265"/>
    </location>
</feature>
<keyword evidence="5 6" id="KW-0472">Membrane</keyword>
<gene>
    <name evidence="8" type="ORF">ACFOES_03000</name>
</gene>
<feature type="domain" description="EamA" evidence="7">
    <location>
        <begin position="14"/>
        <end position="145"/>
    </location>
</feature>
<feature type="transmembrane region" description="Helical" evidence="6">
    <location>
        <begin position="44"/>
        <end position="62"/>
    </location>
</feature>
<evidence type="ECO:0000259" key="7">
    <source>
        <dbReference type="Pfam" id="PF00892"/>
    </source>
</evidence>
<dbReference type="InterPro" id="IPR000620">
    <property type="entry name" value="EamA_dom"/>
</dbReference>
<reference evidence="9" key="1">
    <citation type="journal article" date="2019" name="Int. J. Syst. Evol. Microbiol.">
        <title>The Global Catalogue of Microorganisms (GCM) 10K type strain sequencing project: providing services to taxonomists for standard genome sequencing and annotation.</title>
        <authorList>
            <consortium name="The Broad Institute Genomics Platform"/>
            <consortium name="The Broad Institute Genome Sequencing Center for Infectious Disease"/>
            <person name="Wu L."/>
            <person name="Ma J."/>
        </authorList>
    </citation>
    <scope>NUCLEOTIDE SEQUENCE [LARGE SCALE GENOMIC DNA]</scope>
    <source>
        <strain evidence="9">KCTC 62192</strain>
    </source>
</reference>
<comment type="similarity">
    <text evidence="2">Belongs to the drug/metabolite transporter (DMT) superfamily. 10 TMS drug/metabolite exporter (DME) (TC 2.A.7.3) family.</text>
</comment>
<evidence type="ECO:0000256" key="2">
    <source>
        <dbReference type="ARBA" id="ARBA00009853"/>
    </source>
</evidence>
<feature type="transmembrane region" description="Helical" evidence="6">
    <location>
        <begin position="217"/>
        <end position="235"/>
    </location>
</feature>
<comment type="subcellular location">
    <subcellularLocation>
        <location evidence="1">Membrane</location>
        <topology evidence="1">Multi-pass membrane protein</topology>
    </subcellularLocation>
</comment>
<dbReference type="EMBL" id="JBHRSK010000003">
    <property type="protein sequence ID" value="MFC2967052.1"/>
    <property type="molecule type" value="Genomic_DNA"/>
</dbReference>